<proteinExistence type="predicted"/>
<feature type="transmembrane region" description="Helical" evidence="1">
    <location>
        <begin position="139"/>
        <end position="164"/>
    </location>
</feature>
<protein>
    <submittedName>
        <fullName evidence="3">Uncharacterized protein LOC111106207</fullName>
    </submittedName>
</protein>
<evidence type="ECO:0000313" key="3">
    <source>
        <dbReference type="RefSeq" id="XP_022296484.1"/>
    </source>
</evidence>
<keyword evidence="2" id="KW-1185">Reference proteome</keyword>
<dbReference type="Proteomes" id="UP000694844">
    <property type="component" value="Chromosome 8"/>
</dbReference>
<dbReference type="GO" id="GO:0016020">
    <property type="term" value="C:membrane"/>
    <property type="evidence" value="ECO:0007669"/>
    <property type="project" value="UniProtKB-SubCell"/>
</dbReference>
<keyword evidence="1" id="KW-0812">Transmembrane</keyword>
<keyword evidence="1" id="KW-1133">Transmembrane helix</keyword>
<dbReference type="OrthoDB" id="6287564at2759"/>
<gene>
    <name evidence="3" type="primary">LOC111106207</name>
</gene>
<name>A0A8B8B1J2_CRAVI</name>
<evidence type="ECO:0000313" key="2">
    <source>
        <dbReference type="Proteomes" id="UP000694844"/>
    </source>
</evidence>
<feature type="transmembrane region" description="Helical" evidence="1">
    <location>
        <begin position="192"/>
        <end position="211"/>
    </location>
</feature>
<reference evidence="3" key="1">
    <citation type="submission" date="2025-08" db="UniProtKB">
        <authorList>
            <consortium name="RefSeq"/>
        </authorList>
    </citation>
    <scope>IDENTIFICATION</scope>
    <source>
        <tissue evidence="3">Whole sample</tissue>
    </source>
</reference>
<dbReference type="KEGG" id="cvn:111106207"/>
<sequence>MDSGGFSDNFDGSEFNAHQNVKPVSEAVNRNGGFDNPCLEVDDNPATLPVTQDDIQIETAPESNGNLQQTTVKSPSTAMTSLPVLYTTETGGSKVVKEQVVIGGSKGNVIQTRETCCQNVPERWRDIERQKPLTQKRILVLKILSIVSLVLFFPLGIPAVIFAFRLQRTLNEGIMQGNIDKALRLAKRVERLVIFAGLFTLLTGVLVFALVERAHMSDKELKADMRNRIMPG</sequence>
<dbReference type="AlphaFoldDB" id="A0A8B8B1J2"/>
<organism evidence="2 3">
    <name type="scientific">Crassostrea virginica</name>
    <name type="common">Eastern oyster</name>
    <dbReference type="NCBI Taxonomy" id="6565"/>
    <lineage>
        <taxon>Eukaryota</taxon>
        <taxon>Metazoa</taxon>
        <taxon>Spiralia</taxon>
        <taxon>Lophotrochozoa</taxon>
        <taxon>Mollusca</taxon>
        <taxon>Bivalvia</taxon>
        <taxon>Autobranchia</taxon>
        <taxon>Pteriomorphia</taxon>
        <taxon>Ostreida</taxon>
        <taxon>Ostreoidea</taxon>
        <taxon>Ostreidae</taxon>
        <taxon>Crassostrea</taxon>
    </lineage>
</organism>
<accession>A0A8B8B1J2</accession>
<keyword evidence="1" id="KW-0472">Membrane</keyword>
<evidence type="ECO:0000256" key="1">
    <source>
        <dbReference type="SAM" id="Phobius"/>
    </source>
</evidence>
<dbReference type="GeneID" id="111106207"/>
<dbReference type="RefSeq" id="XP_022296484.1">
    <property type="nucleotide sequence ID" value="XM_022440776.1"/>
</dbReference>